<feature type="active site" description="Proton acceptor; for dehydratase activity" evidence="6">
    <location>
        <position position="1024"/>
    </location>
</feature>
<keyword evidence="2" id="KW-0597">Phosphoprotein</keyword>
<dbReference type="InterPro" id="IPR011032">
    <property type="entry name" value="GroES-like_sf"/>
</dbReference>
<proteinExistence type="predicted"/>
<evidence type="ECO:0000259" key="9">
    <source>
        <dbReference type="PROSITE" id="PS52019"/>
    </source>
</evidence>
<dbReference type="CDD" id="cd05195">
    <property type="entry name" value="enoyl_red"/>
    <property type="match status" value="1"/>
</dbReference>
<dbReference type="InterPro" id="IPR049552">
    <property type="entry name" value="PKS_DH_N"/>
</dbReference>
<dbReference type="GO" id="GO:0044550">
    <property type="term" value="P:secondary metabolite biosynthetic process"/>
    <property type="evidence" value="ECO:0007669"/>
    <property type="project" value="UniProtKB-ARBA"/>
</dbReference>
<dbReference type="SUPFAM" id="SSF50129">
    <property type="entry name" value="GroES-like"/>
    <property type="match status" value="1"/>
</dbReference>
<dbReference type="Pfam" id="PF14765">
    <property type="entry name" value="PS-DH"/>
    <property type="match status" value="1"/>
</dbReference>
<dbReference type="InterPro" id="IPR020843">
    <property type="entry name" value="ER"/>
</dbReference>
<dbReference type="SMART" id="SM00829">
    <property type="entry name" value="PKS_ER"/>
    <property type="match status" value="1"/>
</dbReference>
<dbReference type="Pfam" id="PF02801">
    <property type="entry name" value="Ketoacyl-synt_C"/>
    <property type="match status" value="1"/>
</dbReference>
<dbReference type="PANTHER" id="PTHR43775:SF29">
    <property type="entry name" value="ASPERFURANONE POLYKETIDE SYNTHASE AFOG-RELATED"/>
    <property type="match status" value="1"/>
</dbReference>
<dbReference type="GO" id="GO:0031177">
    <property type="term" value="F:phosphopantetheine binding"/>
    <property type="evidence" value="ECO:0007669"/>
    <property type="project" value="InterPro"/>
</dbReference>
<dbReference type="PROSITE" id="PS00012">
    <property type="entry name" value="PHOSPHOPANTETHEINE"/>
    <property type="match status" value="1"/>
</dbReference>
<accession>A0A0L0N776</accession>
<organism evidence="10 11">
    <name type="scientific">Tolypocladium ophioglossoides (strain CBS 100239)</name>
    <name type="common">Snaketongue truffleclub</name>
    <name type="synonym">Elaphocordyceps ophioglossoides</name>
    <dbReference type="NCBI Taxonomy" id="1163406"/>
    <lineage>
        <taxon>Eukaryota</taxon>
        <taxon>Fungi</taxon>
        <taxon>Dikarya</taxon>
        <taxon>Ascomycota</taxon>
        <taxon>Pezizomycotina</taxon>
        <taxon>Sordariomycetes</taxon>
        <taxon>Hypocreomycetidae</taxon>
        <taxon>Hypocreales</taxon>
        <taxon>Ophiocordycipitaceae</taxon>
        <taxon>Tolypocladium</taxon>
    </lineage>
</organism>
<dbReference type="InterPro" id="IPR014043">
    <property type="entry name" value="Acyl_transferase_dom"/>
</dbReference>
<dbReference type="InterPro" id="IPR006162">
    <property type="entry name" value="Ppantetheine_attach_site"/>
</dbReference>
<dbReference type="Pfam" id="PF08659">
    <property type="entry name" value="KR"/>
    <property type="match status" value="1"/>
</dbReference>
<evidence type="ECO:0000313" key="10">
    <source>
        <dbReference type="EMBL" id="KND89917.1"/>
    </source>
</evidence>
<dbReference type="InterPro" id="IPR001227">
    <property type="entry name" value="Ac_transferase_dom_sf"/>
</dbReference>
<dbReference type="InterPro" id="IPR057326">
    <property type="entry name" value="KR_dom"/>
</dbReference>
<dbReference type="GO" id="GO:0004312">
    <property type="term" value="F:fatty acid synthase activity"/>
    <property type="evidence" value="ECO:0007669"/>
    <property type="project" value="TreeGrafter"/>
</dbReference>
<evidence type="ECO:0000313" key="11">
    <source>
        <dbReference type="Proteomes" id="UP000036947"/>
    </source>
</evidence>
<dbReference type="InterPro" id="IPR009081">
    <property type="entry name" value="PP-bd_ACP"/>
</dbReference>
<dbReference type="SMART" id="SM00823">
    <property type="entry name" value="PKS_PP"/>
    <property type="match status" value="1"/>
</dbReference>
<dbReference type="PROSITE" id="PS50075">
    <property type="entry name" value="CARRIER"/>
    <property type="match status" value="1"/>
</dbReference>
<dbReference type="InterPro" id="IPR042104">
    <property type="entry name" value="PKS_dehydratase_sf"/>
</dbReference>
<dbReference type="InterPro" id="IPR016035">
    <property type="entry name" value="Acyl_Trfase/lysoPLipase"/>
</dbReference>
<dbReference type="Gene3D" id="3.40.47.10">
    <property type="match status" value="1"/>
</dbReference>
<feature type="domain" description="Ketosynthase family 3 (KS3)" evidence="8">
    <location>
        <begin position="42"/>
        <end position="479"/>
    </location>
</feature>
<sequence>LLSFLQPLRRDFHVLVADPVSPLPTSTLNTTRILEAFSRTAMEDIAIVGLGLRFPGDATSPEELWKVLEGAESQWSEFPKDRLNIDGYFHPGGDRQGSISFRGAHFLKGDVAAFDAPFFSVAAEDAKAIDPQQRILLEVCYEALENAGLRKEDLDGSDTAVYVGSFVKEPSRLTPLDYEQICLRDPDWAPQYAATGNGIAIMANRLSYFFNFHGPSMTLDTGCSGSLVSVHLAAQSLRNGESSLAIAGGSGMILTPNTIMPMTALNFLSPDGKCFTFDSRANGYGRGEGVGIIVMKRLSDALRDNDTIRAVIRGTSVNQDGRTPESLSGITLPSKEAQVANIRSVYAAAGLDFNQTAYVECHGTGTQAGDWRELKAVSETLASIRSTENPIVVGSVKPNIGHLEGAAGVAGMIKGILVLEHGKIPPNINFELGNPNIDFESWKIKVPRSVMDWPIDGTRRVSVNCFGFGGTNAHVIMDEAPFYLSDRGMTGNHSSLDAAAVFRGQFATIEDASGGESTPALQLFCYSSHEKSGVLRVMNSHLEFLDVRKDGCSESYLRDYAYTLNCRRSNLEWKGFVVANSLSDFASKVQDMDQAAVVRSSREKQPRLGFVFCGQGAQWATMGKDLLCFDAFRLGMKEASSYMATELRSSFDLMEELLKDETQSCVSQPHISQPATTALQVALVDLLSSFGIVPKHVVGHSSGEIAAAYASGALSKQAAWEVAYYRGLAAASIPFRAPKLQGAMMVVGMSQKETEDYLATVNKSAQIACINSPRSITISGQALAIDSIDKDLRSKKVFCRVLNVKTAYHSSHMKLVEHDYKEAISCISARECSDSVSMFSSVTGELAHGADLGAGYWAANLVSPVQYVAAIQSMMHLPVDQRPNVIVELSPRAALRSPTADILSAMPGGSQPTYHSTLDPKVNGAASLLGLVGELWSQGCSLKMDQVVAQGSGQPRLKCLTDLPLYPWNHTKSYWHESHLSLANRFREYGRQDLIGAPTADSVPFEPRWRGFLRVSENPWIQDHQVQKTIVYPAAGMVSMVLEGAMQMSRNATDLLGYEITNMQIEKAMLVPNTSHGLEVAMNVKSSQNSTDSSQILEQNEFAIYSKPLNHDWERNATGSLHFRARSDGWDTLFQSHAAKYDALDKSCTETLNPRQLYEFLDTVGMNYGPLFQNMTEIRTGGNACISTVRVPDTKSKMPAKFEYAHLIHPATLDSMFQTLFAIEPLPMVPTFIKSLFVSASVNDAESSVFMGYATADRTGIRDADADIVMKQTGTGQAHVVIEGLHLTRLSTPSPAEGGFLPNHRNICTEIIWNQDATFANPSLFSEQVALLAHKHPALEVLQVGGGRSATRTTLQILAPNQDETPRLARYTIVEPSGPDAVSEALSHVQGTPLEAFMEAKSDCSDLSAHYHLIVVFGDSGVDADGLKKHLKPGGMLLKRKGTPDDADVNGNKIKDSEESFGIHFDNCDGSSVPMDVYRNLHSSKDVMSPQGVVLLLPESPTAEAYAFQDGMKLLVEEDYPGLEFLSVRADQLQPETLVGKVVIALLDFSATSSEGFSVFVWSESCFDVFNTLQKTTKGVIWITRGAHMKPLNPKGAPIIALARALMSEDPLKTIVTFDLGFDSHLGDLSVMQNISSVFKQTFQTRSVSEPRETEYAEEGGRLYIPRLNTIASLNQLIEDDKFHGGLVQRPFYCDQAADSQQPGLKLAIAKPGIADGSLYYSEFSHPELAPDDVEIVFEKAPLTHLDLETVMGRTVESTIGMDVVGHVKRVGSGVTDFQLGDHVVALASRGTVQNSLRAKAQFVTSYQAGMIPSFYVSAYYAIVHVGRAGPGRKVLIHAGASAHGLAAIQIAMSVGAEVFATVLGPESAQQREILLGRGLSNNHIIDAESDSFARAVQAGSNDKGVDVVFNPTLEHIEASFRCVRKCKSPLSIHVNCMLTLPGGTIVQFASKSPTPRALPTTGGSATVVNFDLCQLMREDAEFVAEIFKHATNHVASQQFGSALYHEGEQCFGIDQLEEALRQLQKSPYIGCSTLTADAQSANNVPVVNKNPTKPLSEALDKDGTYLLAGGLGGLGRSISELLISNGVRRIAYVSRSGASSEKAKAFIDDLRARGVDARAYSVDICDEAALAQVIKDRVTAEMPPIKGVFQCAAVIKDAVFDNMSYSDWNSAIRPKTVGSWNLVHTIQAAGHDPTFVFLASTAGVIGNRGQANYAAGNCFEDALARYCRLRGKHAVSIDLGPVLGAGMLAEDEEMLNILRGSGFYGIRHGDFLKVVEHAITRETTPGTPMPAQVVLGVGTGGLIRQNQPADPYWSRTALFKYLALVDMPPPDLAASGSAASLDAKAMLACCTDAAAAAGIAEAGLMSMLSKAMNMLPEELDANKPPNAYGVDSLVAVGVRNFVISSFGVQVSVFEVLSDATIAELAKTIADRGGYGVDKA</sequence>
<dbReference type="PROSITE" id="PS52019">
    <property type="entry name" value="PKS_MFAS_DH"/>
    <property type="match status" value="1"/>
</dbReference>
<dbReference type="Pfam" id="PF00698">
    <property type="entry name" value="Acyl_transf_1"/>
    <property type="match status" value="1"/>
</dbReference>
<dbReference type="InterPro" id="IPR013154">
    <property type="entry name" value="ADH-like_N"/>
</dbReference>
<evidence type="ECO:0000256" key="1">
    <source>
        <dbReference type="ARBA" id="ARBA00022450"/>
    </source>
</evidence>
<dbReference type="PROSITE" id="PS52004">
    <property type="entry name" value="KS3_2"/>
    <property type="match status" value="1"/>
</dbReference>
<dbReference type="Pfam" id="PF21089">
    <property type="entry name" value="PKS_DH_N"/>
    <property type="match status" value="1"/>
</dbReference>
<protein>
    <submittedName>
        <fullName evidence="10">Lovastatin diketide synthase LovF</fullName>
    </submittedName>
</protein>
<dbReference type="Pfam" id="PF00109">
    <property type="entry name" value="ketoacyl-synt"/>
    <property type="match status" value="1"/>
</dbReference>
<dbReference type="SUPFAM" id="SSF51735">
    <property type="entry name" value="NAD(P)-binding Rossmann-fold domains"/>
    <property type="match status" value="2"/>
</dbReference>
<feature type="non-terminal residue" evidence="10">
    <location>
        <position position="2440"/>
    </location>
</feature>
<dbReference type="InterPro" id="IPR032821">
    <property type="entry name" value="PKS_assoc"/>
</dbReference>
<name>A0A0L0N776_TOLOC</name>
<dbReference type="Pfam" id="PF16197">
    <property type="entry name" value="KAsynt_C_assoc"/>
    <property type="match status" value="1"/>
</dbReference>
<keyword evidence="4" id="KW-0560">Oxidoreductase</keyword>
<dbReference type="Proteomes" id="UP000036947">
    <property type="component" value="Unassembled WGS sequence"/>
</dbReference>
<gene>
    <name evidence="10" type="ORF">TOPH_05458</name>
</gene>
<dbReference type="SUPFAM" id="SSF52151">
    <property type="entry name" value="FabD/lysophospholipase-like"/>
    <property type="match status" value="1"/>
</dbReference>
<dbReference type="EMBL" id="LFRF01000016">
    <property type="protein sequence ID" value="KND89917.1"/>
    <property type="molecule type" value="Genomic_DNA"/>
</dbReference>
<dbReference type="Pfam" id="PF08240">
    <property type="entry name" value="ADH_N"/>
    <property type="match status" value="1"/>
</dbReference>
<evidence type="ECO:0000256" key="4">
    <source>
        <dbReference type="ARBA" id="ARBA00023002"/>
    </source>
</evidence>
<evidence type="ECO:0000256" key="3">
    <source>
        <dbReference type="ARBA" id="ARBA00022679"/>
    </source>
</evidence>
<evidence type="ECO:0000259" key="7">
    <source>
        <dbReference type="PROSITE" id="PS50075"/>
    </source>
</evidence>
<dbReference type="SMART" id="SM00826">
    <property type="entry name" value="PKS_DH"/>
    <property type="match status" value="1"/>
</dbReference>
<feature type="domain" description="PKS/mFAS DH" evidence="9">
    <location>
        <begin position="992"/>
        <end position="1296"/>
    </location>
</feature>
<dbReference type="SMART" id="SM00825">
    <property type="entry name" value="PKS_KS"/>
    <property type="match status" value="1"/>
</dbReference>
<evidence type="ECO:0000256" key="6">
    <source>
        <dbReference type="PROSITE-ProRule" id="PRU01363"/>
    </source>
</evidence>
<dbReference type="InterPro" id="IPR050091">
    <property type="entry name" value="PKS_NRPS_Biosynth_Enz"/>
</dbReference>
<dbReference type="Gene3D" id="3.40.366.10">
    <property type="entry name" value="Malonyl-Coenzyme A Acyl Carrier Protein, domain 2"/>
    <property type="match status" value="1"/>
</dbReference>
<dbReference type="InterPro" id="IPR014030">
    <property type="entry name" value="Ketoacyl_synth_N"/>
</dbReference>
<dbReference type="InterPro" id="IPR020806">
    <property type="entry name" value="PKS_PP-bd"/>
</dbReference>
<keyword evidence="5" id="KW-0511">Multifunctional enzyme</keyword>
<keyword evidence="1" id="KW-0596">Phosphopantetheine</keyword>
<evidence type="ECO:0000256" key="2">
    <source>
        <dbReference type="ARBA" id="ARBA00022553"/>
    </source>
</evidence>
<feature type="region of interest" description="N-terminal hotdog fold" evidence="6">
    <location>
        <begin position="992"/>
        <end position="1128"/>
    </location>
</feature>
<dbReference type="InterPro" id="IPR049900">
    <property type="entry name" value="PKS_mFAS_DH"/>
</dbReference>
<dbReference type="InterPro" id="IPR020807">
    <property type="entry name" value="PKS_DH"/>
</dbReference>
<dbReference type="Gene3D" id="3.10.129.110">
    <property type="entry name" value="Polyketide synthase dehydratase"/>
    <property type="match status" value="1"/>
</dbReference>
<reference evidence="10 11" key="1">
    <citation type="journal article" date="2015" name="BMC Genomics">
        <title>The genome of the truffle-parasite Tolypocladium ophioglossoides and the evolution of antifungal peptaibiotics.</title>
        <authorList>
            <person name="Quandt C.A."/>
            <person name="Bushley K.E."/>
            <person name="Spatafora J.W."/>
        </authorList>
    </citation>
    <scope>NUCLEOTIDE SEQUENCE [LARGE SCALE GENOMIC DNA]</scope>
    <source>
        <strain evidence="10 11">CBS 100239</strain>
    </source>
</reference>
<dbReference type="SUPFAM" id="SSF53901">
    <property type="entry name" value="Thiolase-like"/>
    <property type="match status" value="1"/>
</dbReference>
<dbReference type="Gene3D" id="1.10.1200.10">
    <property type="entry name" value="ACP-like"/>
    <property type="match status" value="1"/>
</dbReference>
<dbReference type="CDD" id="cd00833">
    <property type="entry name" value="PKS"/>
    <property type="match status" value="1"/>
</dbReference>
<dbReference type="OrthoDB" id="329835at2759"/>
<dbReference type="InterPro" id="IPR013968">
    <property type="entry name" value="PKS_KR"/>
</dbReference>
<evidence type="ECO:0000259" key="8">
    <source>
        <dbReference type="PROSITE" id="PS52004"/>
    </source>
</evidence>
<dbReference type="Gene3D" id="3.30.70.3290">
    <property type="match status" value="1"/>
</dbReference>
<comment type="caution">
    <text evidence="10">The sequence shown here is derived from an EMBL/GenBank/DDBJ whole genome shotgun (WGS) entry which is preliminary data.</text>
</comment>
<evidence type="ECO:0000256" key="5">
    <source>
        <dbReference type="ARBA" id="ARBA00023268"/>
    </source>
</evidence>
<dbReference type="STRING" id="1163406.A0A0L0N776"/>
<dbReference type="InterPro" id="IPR016036">
    <property type="entry name" value="Malonyl_transacylase_ACP-bd"/>
</dbReference>
<dbReference type="SUPFAM" id="SSF47336">
    <property type="entry name" value="ACP-like"/>
    <property type="match status" value="1"/>
</dbReference>
<dbReference type="SMART" id="SM00822">
    <property type="entry name" value="PKS_KR"/>
    <property type="match status" value="1"/>
</dbReference>
<feature type="region of interest" description="C-terminal hotdog fold" evidence="6">
    <location>
        <begin position="1149"/>
        <end position="1296"/>
    </location>
</feature>
<dbReference type="InterPro" id="IPR036736">
    <property type="entry name" value="ACP-like_sf"/>
</dbReference>
<keyword evidence="11" id="KW-1185">Reference proteome</keyword>
<keyword evidence="3" id="KW-0808">Transferase</keyword>
<dbReference type="InterPro" id="IPR020841">
    <property type="entry name" value="PKS_Beta-ketoAc_synthase_dom"/>
</dbReference>
<dbReference type="SUPFAM" id="SSF55048">
    <property type="entry name" value="Probable ACP-binding domain of malonyl-CoA ACP transacylase"/>
    <property type="match status" value="1"/>
</dbReference>
<dbReference type="SMART" id="SM00827">
    <property type="entry name" value="PKS_AT"/>
    <property type="match status" value="1"/>
</dbReference>
<dbReference type="InterPro" id="IPR014031">
    <property type="entry name" value="Ketoacyl_synth_C"/>
</dbReference>
<feature type="domain" description="Carrier" evidence="7">
    <location>
        <begin position="2359"/>
        <end position="2433"/>
    </location>
</feature>
<dbReference type="Gene3D" id="3.40.50.720">
    <property type="entry name" value="NAD(P)-binding Rossmann-like Domain"/>
    <property type="match status" value="2"/>
</dbReference>
<dbReference type="InterPro" id="IPR036291">
    <property type="entry name" value="NAD(P)-bd_dom_sf"/>
</dbReference>
<dbReference type="CDD" id="cd05274">
    <property type="entry name" value="KR_FAS_SDR_x"/>
    <property type="match status" value="1"/>
</dbReference>
<dbReference type="PANTHER" id="PTHR43775">
    <property type="entry name" value="FATTY ACID SYNTHASE"/>
    <property type="match status" value="1"/>
</dbReference>
<dbReference type="GO" id="GO:0016491">
    <property type="term" value="F:oxidoreductase activity"/>
    <property type="evidence" value="ECO:0007669"/>
    <property type="project" value="UniProtKB-KW"/>
</dbReference>
<dbReference type="InterPro" id="IPR016039">
    <property type="entry name" value="Thiolase-like"/>
</dbReference>
<dbReference type="InterPro" id="IPR049551">
    <property type="entry name" value="PKS_DH_C"/>
</dbReference>
<feature type="non-terminal residue" evidence="10">
    <location>
        <position position="1"/>
    </location>
</feature>
<feature type="active site" description="Proton donor; for dehydratase activity" evidence="6">
    <location>
        <position position="1214"/>
    </location>
</feature>
<dbReference type="GO" id="GO:0006633">
    <property type="term" value="P:fatty acid biosynthetic process"/>
    <property type="evidence" value="ECO:0007669"/>
    <property type="project" value="TreeGrafter"/>
</dbReference>
<dbReference type="Gene3D" id="3.90.180.10">
    <property type="entry name" value="Medium-chain alcohol dehydrogenases, catalytic domain"/>
    <property type="match status" value="1"/>
</dbReference>